<dbReference type="AlphaFoldDB" id="A0A0E9TT31"/>
<name>A0A0E9TT31_ANGAN</name>
<sequence length="71" mass="8065">MHMTLDGQRQTQHLVPALYHPLQALLNVQDVRLGLLIQDLPGLVGLRFGRAFNRLAPLHQGVMKKCLLRRS</sequence>
<reference evidence="1" key="1">
    <citation type="submission" date="2014-11" db="EMBL/GenBank/DDBJ databases">
        <authorList>
            <person name="Amaro Gonzalez C."/>
        </authorList>
    </citation>
    <scope>NUCLEOTIDE SEQUENCE</scope>
</reference>
<dbReference type="EMBL" id="GBXM01051743">
    <property type="protein sequence ID" value="JAH56834.1"/>
    <property type="molecule type" value="Transcribed_RNA"/>
</dbReference>
<reference evidence="1" key="2">
    <citation type="journal article" date="2015" name="Fish Shellfish Immunol.">
        <title>Early steps in the European eel (Anguilla anguilla)-Vibrio vulnificus interaction in the gills: Role of the RtxA13 toxin.</title>
        <authorList>
            <person name="Callol A."/>
            <person name="Pajuelo D."/>
            <person name="Ebbesson L."/>
            <person name="Teles M."/>
            <person name="MacKenzie S."/>
            <person name="Amaro C."/>
        </authorList>
    </citation>
    <scope>NUCLEOTIDE SEQUENCE</scope>
</reference>
<evidence type="ECO:0000313" key="1">
    <source>
        <dbReference type="EMBL" id="JAH56834.1"/>
    </source>
</evidence>
<proteinExistence type="predicted"/>
<accession>A0A0E9TT31</accession>
<organism evidence="1">
    <name type="scientific">Anguilla anguilla</name>
    <name type="common">European freshwater eel</name>
    <name type="synonym">Muraena anguilla</name>
    <dbReference type="NCBI Taxonomy" id="7936"/>
    <lineage>
        <taxon>Eukaryota</taxon>
        <taxon>Metazoa</taxon>
        <taxon>Chordata</taxon>
        <taxon>Craniata</taxon>
        <taxon>Vertebrata</taxon>
        <taxon>Euteleostomi</taxon>
        <taxon>Actinopterygii</taxon>
        <taxon>Neopterygii</taxon>
        <taxon>Teleostei</taxon>
        <taxon>Anguilliformes</taxon>
        <taxon>Anguillidae</taxon>
        <taxon>Anguilla</taxon>
    </lineage>
</organism>
<protein>
    <submittedName>
        <fullName evidence="1">Uncharacterized protein</fullName>
    </submittedName>
</protein>